<dbReference type="Proteomes" id="UP000293852">
    <property type="component" value="Unassembled WGS sequence"/>
</dbReference>
<dbReference type="RefSeq" id="WP_130414585.1">
    <property type="nucleotide sequence ID" value="NZ_SGWX01000001.1"/>
</dbReference>
<proteinExistence type="predicted"/>
<sequence length="716" mass="75291">MSTTLRVATLETALTINDDGLVTGLAKAKKATDDLDGTTAGVAVQADPAAALRDIARIADKAEQLDRARPRVDVEADAARALRDLERLADEAKDLDRTRTDMEILADTEDAHRRLTEAADELKALDGDKATVTVDVDQVGAEKGLGRAGELTGEFRDEAMQNFSEVTSSFAGDMQSIGDLAQGTLGGLASGIGGPLGIALGAAAVGVGVLINKLSTAAEEAEALVTETAELANQIVEAGGALEAADYASRFREWSAEIADSANWFERLVGLQEESTTNLDELSESAGKAGVSVEELVNAMSSGDVDKQRDLLGRYTDASRDLDAQVAAATATMSEHLITVGEAGPVYDEVGLAASRQRDALMDQKDALSDVSDELRVNVQRQEDAQRRADMLEAATEGVSVAQLKMQRAVDKANQALDDASGKARDVAQAQIDLASQIDETTRVMTETDKKTGELTSTELDRKQALLDLASQIVETASAQSDASGKTEDYNAVIAANRQAFIDAAAAAGITGQAAEDLADSYGLIPKQVDTDISSNAADREAELDSLQTTIDNLHGKEIPIEVSTRAAKLAVDELNSYIATHTSGTRRVNLPGRVSNANGNILEFANGAENHVAQIAPAGAWRVWAEDETGGEAYIPLAQSKRARSEQILDDVAGRFGMLLVRRANGSVDIPAAGPRTQSAQASGPTIMAPITVVTDDPRLAATFVAEHLTSLGAA</sequence>
<dbReference type="AlphaFoldDB" id="A0A4V2EY43"/>
<evidence type="ECO:0000313" key="3">
    <source>
        <dbReference type="Proteomes" id="UP000293852"/>
    </source>
</evidence>
<gene>
    <name evidence="2" type="ORF">EV386_2000</name>
</gene>
<comment type="caution">
    <text evidence="2">The sequence shown here is derived from an EMBL/GenBank/DDBJ whole genome shotgun (WGS) entry which is preliminary data.</text>
</comment>
<evidence type="ECO:0000313" key="2">
    <source>
        <dbReference type="EMBL" id="RZS61690.1"/>
    </source>
</evidence>
<dbReference type="OrthoDB" id="2183194at2"/>
<keyword evidence="1" id="KW-0175">Coiled coil</keyword>
<reference evidence="2 3" key="1">
    <citation type="submission" date="2019-02" db="EMBL/GenBank/DDBJ databases">
        <title>Sequencing the genomes of 1000 actinobacteria strains.</title>
        <authorList>
            <person name="Klenk H.-P."/>
        </authorList>
    </citation>
    <scope>NUCLEOTIDE SEQUENCE [LARGE SCALE GENOMIC DNA]</scope>
    <source>
        <strain evidence="2 3">DSM 16932</strain>
    </source>
</reference>
<keyword evidence="3" id="KW-1185">Reference proteome</keyword>
<protein>
    <submittedName>
        <fullName evidence="2">Uncharacterized protein</fullName>
    </submittedName>
</protein>
<dbReference type="EMBL" id="SGWX01000001">
    <property type="protein sequence ID" value="RZS61690.1"/>
    <property type="molecule type" value="Genomic_DNA"/>
</dbReference>
<feature type="coiled-coil region" evidence="1">
    <location>
        <begin position="71"/>
        <end position="125"/>
    </location>
</feature>
<accession>A0A4V2EY43</accession>
<organism evidence="2 3">
    <name type="scientific">Xylanimonas ulmi</name>
    <dbReference type="NCBI Taxonomy" id="228973"/>
    <lineage>
        <taxon>Bacteria</taxon>
        <taxon>Bacillati</taxon>
        <taxon>Actinomycetota</taxon>
        <taxon>Actinomycetes</taxon>
        <taxon>Micrococcales</taxon>
        <taxon>Promicromonosporaceae</taxon>
        <taxon>Xylanimonas</taxon>
    </lineage>
</organism>
<evidence type="ECO:0000256" key="1">
    <source>
        <dbReference type="SAM" id="Coils"/>
    </source>
</evidence>
<name>A0A4V2EY43_9MICO</name>